<sequence>MIGNKLLNIIMDGKVPPQERTAIVFAKIITVNPVSIKVEGQKEPIPSKFIYVSNFCKRHFHPNKHKHTGCYNPLTGYETEDIEEFRAIKPGDKVVCIRSNGGQFYYLLERIDTEGFA</sequence>
<dbReference type="Proteomes" id="UP000443070">
    <property type="component" value="Unassembled WGS sequence"/>
</dbReference>
<dbReference type="EMBL" id="WNBM01000013">
    <property type="protein sequence ID" value="MTT76847.1"/>
    <property type="molecule type" value="Genomic_DNA"/>
</dbReference>
<dbReference type="Proteomes" id="UP000484547">
    <property type="component" value="Unassembled WGS sequence"/>
</dbReference>
<comment type="caution">
    <text evidence="1">The sequence shown here is derived from an EMBL/GenBank/DDBJ whole genome shotgun (WGS) entry which is preliminary data.</text>
</comment>
<dbReference type="Pfam" id="PF10844">
    <property type="entry name" value="DUF2577"/>
    <property type="match status" value="1"/>
</dbReference>
<protein>
    <submittedName>
        <fullName evidence="1">DUF2577 domain-containing protein</fullName>
    </submittedName>
</protein>
<dbReference type="InterPro" id="IPR022555">
    <property type="entry name" value="DUF2577"/>
</dbReference>
<name>A0A7X3BW44_9FIRM</name>
<dbReference type="AlphaFoldDB" id="A0A7X3BW44"/>
<accession>A0A7X3BW44</accession>
<proteinExistence type="predicted"/>
<organism evidence="1 4">
    <name type="scientific">Phascolarctobacterium faecium</name>
    <dbReference type="NCBI Taxonomy" id="33025"/>
    <lineage>
        <taxon>Bacteria</taxon>
        <taxon>Bacillati</taxon>
        <taxon>Bacillota</taxon>
        <taxon>Negativicutes</taxon>
        <taxon>Acidaminococcales</taxon>
        <taxon>Acidaminococcaceae</taxon>
        <taxon>Phascolarctobacterium</taxon>
    </lineage>
</organism>
<gene>
    <name evidence="1" type="ORF">GMD11_11355</name>
    <name evidence="2" type="ORF">GMD18_11580</name>
</gene>
<evidence type="ECO:0000313" key="1">
    <source>
        <dbReference type="EMBL" id="MTT76847.1"/>
    </source>
</evidence>
<evidence type="ECO:0000313" key="3">
    <source>
        <dbReference type="Proteomes" id="UP000443070"/>
    </source>
</evidence>
<dbReference type="OrthoDB" id="95576at2"/>
<reference evidence="3 4" key="1">
    <citation type="journal article" date="2019" name="Nat. Med.">
        <title>A library of human gut bacterial isolates paired with longitudinal multiomics data enables mechanistic microbiome research.</title>
        <authorList>
            <person name="Poyet M."/>
            <person name="Groussin M."/>
            <person name="Gibbons S.M."/>
            <person name="Avila-Pacheco J."/>
            <person name="Jiang X."/>
            <person name="Kearney S.M."/>
            <person name="Perrotta A.R."/>
            <person name="Berdy B."/>
            <person name="Zhao S."/>
            <person name="Lieberman T.D."/>
            <person name="Swanson P.K."/>
            <person name="Smith M."/>
            <person name="Roesemann S."/>
            <person name="Alexander J.E."/>
            <person name="Rich S.A."/>
            <person name="Livny J."/>
            <person name="Vlamakis H."/>
            <person name="Clish C."/>
            <person name="Bullock K."/>
            <person name="Deik A."/>
            <person name="Scott J."/>
            <person name="Pierce K.A."/>
            <person name="Xavier R.J."/>
            <person name="Alm E.J."/>
        </authorList>
    </citation>
    <scope>NUCLEOTIDE SEQUENCE [LARGE SCALE GENOMIC DNA]</scope>
    <source>
        <strain evidence="1 4">BIOML-A13</strain>
        <strain evidence="2 3">BIOML-A3</strain>
    </source>
</reference>
<evidence type="ECO:0000313" key="2">
    <source>
        <dbReference type="EMBL" id="MTU05022.1"/>
    </source>
</evidence>
<dbReference type="EMBL" id="WNBW01000015">
    <property type="protein sequence ID" value="MTU05022.1"/>
    <property type="molecule type" value="Genomic_DNA"/>
</dbReference>
<evidence type="ECO:0000313" key="4">
    <source>
        <dbReference type="Proteomes" id="UP000484547"/>
    </source>
</evidence>
<keyword evidence="3" id="KW-1185">Reference proteome</keyword>
<dbReference type="RefSeq" id="WP_149877480.1">
    <property type="nucleotide sequence ID" value="NZ_WNBG01000015.1"/>
</dbReference>